<gene>
    <name evidence="1" type="ORF">A3C15_00735</name>
</gene>
<protein>
    <submittedName>
        <fullName evidence="1">Uncharacterized protein</fullName>
    </submittedName>
</protein>
<dbReference type="STRING" id="1798682.A3C15_00735"/>
<name>A0A1F6M8A9_9BACT</name>
<organism evidence="1 2">
    <name type="scientific">Candidatus Magasanikbacteria bacterium RIFCSPHIGHO2_02_FULL_50_9b</name>
    <dbReference type="NCBI Taxonomy" id="1798682"/>
    <lineage>
        <taxon>Bacteria</taxon>
        <taxon>Candidatus Magasanikiibacteriota</taxon>
    </lineage>
</organism>
<evidence type="ECO:0000313" key="1">
    <source>
        <dbReference type="EMBL" id="OGH67869.1"/>
    </source>
</evidence>
<proteinExistence type="predicted"/>
<evidence type="ECO:0000313" key="2">
    <source>
        <dbReference type="Proteomes" id="UP000176532"/>
    </source>
</evidence>
<dbReference type="EMBL" id="MFQD01000032">
    <property type="protein sequence ID" value="OGH67869.1"/>
    <property type="molecule type" value="Genomic_DNA"/>
</dbReference>
<dbReference type="AlphaFoldDB" id="A0A1F6M8A9"/>
<dbReference type="Proteomes" id="UP000176532">
    <property type="component" value="Unassembled WGS sequence"/>
</dbReference>
<sequence>MKDRPRFIFVRDQKLALQLHPHKTVIRKYAQGVDYLGYVIFPTHRLLRTRTRRRMFERCNEDNVQSYLGVLSHANAHEYAEHLKNFVWFSKQWTAA</sequence>
<reference evidence="1 2" key="1">
    <citation type="journal article" date="2016" name="Nat. Commun.">
        <title>Thousands of microbial genomes shed light on interconnected biogeochemical processes in an aquifer system.</title>
        <authorList>
            <person name="Anantharaman K."/>
            <person name="Brown C.T."/>
            <person name="Hug L.A."/>
            <person name="Sharon I."/>
            <person name="Castelle C.J."/>
            <person name="Probst A.J."/>
            <person name="Thomas B.C."/>
            <person name="Singh A."/>
            <person name="Wilkins M.J."/>
            <person name="Karaoz U."/>
            <person name="Brodie E.L."/>
            <person name="Williams K.H."/>
            <person name="Hubbard S.S."/>
            <person name="Banfield J.F."/>
        </authorList>
    </citation>
    <scope>NUCLEOTIDE SEQUENCE [LARGE SCALE GENOMIC DNA]</scope>
</reference>
<accession>A0A1F6M8A9</accession>
<comment type="caution">
    <text evidence="1">The sequence shown here is derived from an EMBL/GenBank/DDBJ whole genome shotgun (WGS) entry which is preliminary data.</text>
</comment>